<accession>A0ACB8C2W0</accession>
<name>A0ACB8C2W0_DERSI</name>
<reference evidence="1" key="1">
    <citation type="submission" date="2020-05" db="EMBL/GenBank/DDBJ databases">
        <title>Large-scale comparative analyses of tick genomes elucidate their genetic diversity and vector capacities.</title>
        <authorList>
            <person name="Jia N."/>
            <person name="Wang J."/>
            <person name="Shi W."/>
            <person name="Du L."/>
            <person name="Sun Y."/>
            <person name="Zhan W."/>
            <person name="Jiang J."/>
            <person name="Wang Q."/>
            <person name="Zhang B."/>
            <person name="Ji P."/>
            <person name="Sakyi L.B."/>
            <person name="Cui X."/>
            <person name="Yuan T."/>
            <person name="Jiang B."/>
            <person name="Yang W."/>
            <person name="Lam T.T.-Y."/>
            <person name="Chang Q."/>
            <person name="Ding S."/>
            <person name="Wang X."/>
            <person name="Zhu J."/>
            <person name="Ruan X."/>
            <person name="Zhao L."/>
            <person name="Wei J."/>
            <person name="Que T."/>
            <person name="Du C."/>
            <person name="Cheng J."/>
            <person name="Dai P."/>
            <person name="Han X."/>
            <person name="Huang E."/>
            <person name="Gao Y."/>
            <person name="Liu J."/>
            <person name="Shao H."/>
            <person name="Ye R."/>
            <person name="Li L."/>
            <person name="Wei W."/>
            <person name="Wang X."/>
            <person name="Wang C."/>
            <person name="Yang T."/>
            <person name="Huo Q."/>
            <person name="Li W."/>
            <person name="Guo W."/>
            <person name="Chen H."/>
            <person name="Zhou L."/>
            <person name="Ni X."/>
            <person name="Tian J."/>
            <person name="Zhou Y."/>
            <person name="Sheng Y."/>
            <person name="Liu T."/>
            <person name="Pan Y."/>
            <person name="Xia L."/>
            <person name="Li J."/>
            <person name="Zhao F."/>
            <person name="Cao W."/>
        </authorList>
    </citation>
    <scope>NUCLEOTIDE SEQUENCE</scope>
    <source>
        <strain evidence="1">Dsil-2018</strain>
    </source>
</reference>
<dbReference type="Proteomes" id="UP000821865">
    <property type="component" value="Chromosome 9"/>
</dbReference>
<keyword evidence="2" id="KW-1185">Reference proteome</keyword>
<organism evidence="1 2">
    <name type="scientific">Dermacentor silvarum</name>
    <name type="common">Tick</name>
    <dbReference type="NCBI Taxonomy" id="543639"/>
    <lineage>
        <taxon>Eukaryota</taxon>
        <taxon>Metazoa</taxon>
        <taxon>Ecdysozoa</taxon>
        <taxon>Arthropoda</taxon>
        <taxon>Chelicerata</taxon>
        <taxon>Arachnida</taxon>
        <taxon>Acari</taxon>
        <taxon>Parasitiformes</taxon>
        <taxon>Ixodida</taxon>
        <taxon>Ixodoidea</taxon>
        <taxon>Ixodidae</taxon>
        <taxon>Rhipicephalinae</taxon>
        <taxon>Dermacentor</taxon>
    </lineage>
</organism>
<dbReference type="EMBL" id="CM023478">
    <property type="protein sequence ID" value="KAH7933179.1"/>
    <property type="molecule type" value="Genomic_DNA"/>
</dbReference>
<gene>
    <name evidence="1" type="ORF">HPB49_010092</name>
</gene>
<evidence type="ECO:0000313" key="2">
    <source>
        <dbReference type="Proteomes" id="UP000821865"/>
    </source>
</evidence>
<evidence type="ECO:0000313" key="1">
    <source>
        <dbReference type="EMBL" id="KAH7933179.1"/>
    </source>
</evidence>
<protein>
    <submittedName>
        <fullName evidence="1">Uncharacterized protein</fullName>
    </submittedName>
</protein>
<proteinExistence type="predicted"/>
<comment type="caution">
    <text evidence="1">The sequence shown here is derived from an EMBL/GenBank/DDBJ whole genome shotgun (WGS) entry which is preliminary data.</text>
</comment>
<sequence>MAKLKHQSDDISDLKKRVVKLEAVAKEKEVDKLKHEINELDQYSRRLNLEVHGLSQHTNENLLEKLNKLASDLQLPPLSECDVEAAHRIPSKNEKKNDKPDIVIVRFSSRLTKERWFEKKSELRKAKSNIFFNENLTAYNKALFWKMKSRATEKEYQFTWHRNGKLFVRRTPRDRVIRIVTEQDLEKIR</sequence>